<dbReference type="EMBL" id="JARPUR010000003">
    <property type="protein sequence ID" value="KAK4880158.1"/>
    <property type="molecule type" value="Genomic_DNA"/>
</dbReference>
<dbReference type="Gene3D" id="3.90.245.10">
    <property type="entry name" value="Ribonucleoside hydrolase-like"/>
    <property type="match status" value="1"/>
</dbReference>
<reference evidence="4" key="1">
    <citation type="submission" date="2023-01" db="EMBL/GenBank/DDBJ databases">
        <title>Key to firefly adult light organ development and bioluminescence: homeobox transcription factors regulate luciferase expression and transportation to peroxisome.</title>
        <authorList>
            <person name="Fu X."/>
        </authorList>
    </citation>
    <scope>NUCLEOTIDE SEQUENCE [LARGE SCALE GENOMIC DNA]</scope>
</reference>
<dbReference type="AlphaFoldDB" id="A0AAN7QIX6"/>
<sequence>MVHEIKRVIIDTDPGIDDAHALMIFLEAEKRNLIKIEAITLTAGNTSLENACKNTVRLLESENRTDIPIYKGVKDALLQYNAENSTYFGIDGFGDVFNDEPNLSLIRKELSPVIISEIVNENPGRITLACLGPLTNIALAAKLNANFFDKVKECFIMGGNYQGRGNETASGEFNFYSDPEAAYIVLKTITCPTTILPIESCYKAHITLEWRRKVLGQCSKMTLLNQAEDKCYPFVTGETNSWVPADGYLAAIVLYPEEIVKQKSEQHVTVELRGLFTRVVEELDVEFYKNIVLDMFKD</sequence>
<evidence type="ECO:0000313" key="3">
    <source>
        <dbReference type="EMBL" id="KAK4880158.1"/>
    </source>
</evidence>
<dbReference type="InterPro" id="IPR036452">
    <property type="entry name" value="Ribo_hydro-like"/>
</dbReference>
<evidence type="ECO:0000256" key="1">
    <source>
        <dbReference type="ARBA" id="ARBA00009176"/>
    </source>
</evidence>
<evidence type="ECO:0000259" key="2">
    <source>
        <dbReference type="Pfam" id="PF01156"/>
    </source>
</evidence>
<feature type="domain" description="Inosine/uridine-preferring nucleoside hydrolase" evidence="2">
    <location>
        <begin position="8"/>
        <end position="278"/>
    </location>
</feature>
<dbReference type="InterPro" id="IPR001910">
    <property type="entry name" value="Inosine/uridine_hydrolase_dom"/>
</dbReference>
<protein>
    <recommendedName>
        <fullName evidence="2">Inosine/uridine-preferring nucleoside hydrolase domain-containing protein</fullName>
    </recommendedName>
</protein>
<dbReference type="PANTHER" id="PTHR46190">
    <property type="entry name" value="SI:CH211-201H21.5-RELATED"/>
    <property type="match status" value="1"/>
</dbReference>
<dbReference type="Proteomes" id="UP001353858">
    <property type="component" value="Unassembled WGS sequence"/>
</dbReference>
<proteinExistence type="inferred from homology"/>
<name>A0AAN7QIX6_9COLE</name>
<dbReference type="InterPro" id="IPR052775">
    <property type="entry name" value="IUN_hydrolase"/>
</dbReference>
<gene>
    <name evidence="3" type="ORF">RN001_008304</name>
</gene>
<organism evidence="3 4">
    <name type="scientific">Aquatica leii</name>
    <dbReference type="NCBI Taxonomy" id="1421715"/>
    <lineage>
        <taxon>Eukaryota</taxon>
        <taxon>Metazoa</taxon>
        <taxon>Ecdysozoa</taxon>
        <taxon>Arthropoda</taxon>
        <taxon>Hexapoda</taxon>
        <taxon>Insecta</taxon>
        <taxon>Pterygota</taxon>
        <taxon>Neoptera</taxon>
        <taxon>Endopterygota</taxon>
        <taxon>Coleoptera</taxon>
        <taxon>Polyphaga</taxon>
        <taxon>Elateriformia</taxon>
        <taxon>Elateroidea</taxon>
        <taxon>Lampyridae</taxon>
        <taxon>Luciolinae</taxon>
        <taxon>Aquatica</taxon>
    </lineage>
</organism>
<dbReference type="GO" id="GO:0016799">
    <property type="term" value="F:hydrolase activity, hydrolyzing N-glycosyl compounds"/>
    <property type="evidence" value="ECO:0007669"/>
    <property type="project" value="InterPro"/>
</dbReference>
<accession>A0AAN7QIX6</accession>
<comment type="caution">
    <text evidence="3">The sequence shown here is derived from an EMBL/GenBank/DDBJ whole genome shotgun (WGS) entry which is preliminary data.</text>
</comment>
<keyword evidence="4" id="KW-1185">Reference proteome</keyword>
<dbReference type="PANTHER" id="PTHR46190:SF1">
    <property type="entry name" value="SI:CH211-201H21.5"/>
    <property type="match status" value="1"/>
</dbReference>
<evidence type="ECO:0000313" key="4">
    <source>
        <dbReference type="Proteomes" id="UP001353858"/>
    </source>
</evidence>
<dbReference type="SUPFAM" id="SSF53590">
    <property type="entry name" value="Nucleoside hydrolase"/>
    <property type="match status" value="1"/>
</dbReference>
<comment type="similarity">
    <text evidence="1">Belongs to the IUNH family.</text>
</comment>
<dbReference type="Pfam" id="PF01156">
    <property type="entry name" value="IU_nuc_hydro"/>
    <property type="match status" value="1"/>
</dbReference>